<accession>A0A814V4A0</accession>
<dbReference type="Proteomes" id="UP000663874">
    <property type="component" value="Unassembled WGS sequence"/>
</dbReference>
<proteinExistence type="predicted"/>
<evidence type="ECO:0000313" key="6">
    <source>
        <dbReference type="Proteomes" id="UP000663889"/>
    </source>
</evidence>
<name>A0A814V4A0_9BILA</name>
<protein>
    <submittedName>
        <fullName evidence="2">Uncharacterized protein</fullName>
    </submittedName>
</protein>
<evidence type="ECO:0000313" key="2">
    <source>
        <dbReference type="EMBL" id="CAF1182361.1"/>
    </source>
</evidence>
<evidence type="ECO:0000313" key="3">
    <source>
        <dbReference type="EMBL" id="CAF1312185.1"/>
    </source>
</evidence>
<sequence>MLAPRTHLNARNKQIYKQYLREQFHEYKHLIISPFVLVIIGVPRLIISFPSGCMKSVRNPWLFLFEYFISFLPSLLIPLVYIFPSDTYRKELQIVIRQCLHRS</sequence>
<comment type="caution">
    <text evidence="2">The sequence shown here is derived from an EMBL/GenBank/DDBJ whole genome shotgun (WGS) entry which is preliminary data.</text>
</comment>
<reference evidence="2" key="1">
    <citation type="submission" date="2021-02" db="EMBL/GenBank/DDBJ databases">
        <authorList>
            <person name="Nowell W R."/>
        </authorList>
    </citation>
    <scope>NUCLEOTIDE SEQUENCE</scope>
</reference>
<feature type="transmembrane region" description="Helical" evidence="1">
    <location>
        <begin position="61"/>
        <end position="83"/>
    </location>
</feature>
<dbReference type="AlphaFoldDB" id="A0A814V4A0"/>
<keyword evidence="1" id="KW-0812">Transmembrane</keyword>
<evidence type="ECO:0000313" key="4">
    <source>
        <dbReference type="EMBL" id="CAF3706430.1"/>
    </source>
</evidence>
<organism evidence="2 6">
    <name type="scientific">Rotaria sordida</name>
    <dbReference type="NCBI Taxonomy" id="392033"/>
    <lineage>
        <taxon>Eukaryota</taxon>
        <taxon>Metazoa</taxon>
        <taxon>Spiralia</taxon>
        <taxon>Gnathifera</taxon>
        <taxon>Rotifera</taxon>
        <taxon>Eurotatoria</taxon>
        <taxon>Bdelloidea</taxon>
        <taxon>Philodinida</taxon>
        <taxon>Philodinidae</taxon>
        <taxon>Rotaria</taxon>
    </lineage>
</organism>
<dbReference type="EMBL" id="CAJOBE010001006">
    <property type="protein sequence ID" value="CAF3706430.1"/>
    <property type="molecule type" value="Genomic_DNA"/>
</dbReference>
<keyword evidence="1" id="KW-0472">Membrane</keyword>
<dbReference type="SUPFAM" id="SSF81321">
    <property type="entry name" value="Family A G protein-coupled receptor-like"/>
    <property type="match status" value="1"/>
</dbReference>
<keyword evidence="5" id="KW-1185">Reference proteome</keyword>
<evidence type="ECO:0000256" key="1">
    <source>
        <dbReference type="SAM" id="Phobius"/>
    </source>
</evidence>
<evidence type="ECO:0000313" key="5">
    <source>
        <dbReference type="Proteomes" id="UP000663870"/>
    </source>
</evidence>
<keyword evidence="1" id="KW-1133">Transmembrane helix</keyword>
<dbReference type="EMBL" id="CAJNOL010001205">
    <property type="protein sequence ID" value="CAF1312185.1"/>
    <property type="molecule type" value="Genomic_DNA"/>
</dbReference>
<dbReference type="Proteomes" id="UP000663889">
    <property type="component" value="Unassembled WGS sequence"/>
</dbReference>
<dbReference type="Proteomes" id="UP000663870">
    <property type="component" value="Unassembled WGS sequence"/>
</dbReference>
<gene>
    <name evidence="4" type="ORF">FNK824_LOCUS9519</name>
    <name evidence="3" type="ORF">JXQ802_LOCUS30083</name>
    <name evidence="2" type="ORF">SEV965_LOCUS20125</name>
</gene>
<dbReference type="EMBL" id="CAJNOU010001290">
    <property type="protein sequence ID" value="CAF1182361.1"/>
    <property type="molecule type" value="Genomic_DNA"/>
</dbReference>
<feature type="transmembrane region" description="Helical" evidence="1">
    <location>
        <begin position="30"/>
        <end position="49"/>
    </location>
</feature>